<dbReference type="RefSeq" id="WP_055409173.1">
    <property type="nucleotide sequence ID" value="NZ_CP013011.1"/>
</dbReference>
<evidence type="ECO:0000313" key="1">
    <source>
        <dbReference type="EMBL" id="ALL01297.1"/>
    </source>
</evidence>
<name>A0A0N7JD61_9CREN</name>
<dbReference type="Proteomes" id="UP000058613">
    <property type="component" value="Chromosome"/>
</dbReference>
<protein>
    <submittedName>
        <fullName evidence="1">Uncharacterized protein</fullName>
    </submittedName>
</protein>
<dbReference type="KEGG" id="pdl:Pyrde_1249"/>
<evidence type="ECO:0000313" key="3">
    <source>
        <dbReference type="Proteomes" id="UP000058613"/>
    </source>
</evidence>
<reference evidence="2 4" key="2">
    <citation type="submission" date="2017-05" db="EMBL/GenBank/DDBJ databases">
        <title>The draft genome of the hyperthermophilic archaeon 'Pyrodictium delaneyi strain Hulk', an iron and nitrate reducer, reveals the capacity for sulfate reduction.</title>
        <authorList>
            <person name="Demey L.M."/>
            <person name="Miller C."/>
            <person name="Manzella M."/>
            <person name="Reguera G."/>
            <person name="Kashefi K."/>
        </authorList>
    </citation>
    <scope>NUCLEOTIDE SEQUENCE [LARGE SCALE GENOMIC DNA]</scope>
    <source>
        <strain evidence="2 4">Hulk</strain>
    </source>
</reference>
<sequence>MKLYALDVGVYARAPLLPHLAQLTSGGRCIVTRAVLQVFRHRLQNSIRYFLENYRNIKQAVLTLFPRHSRRQSIQQALRLLEAARQGMEDVLLYTALRAIHTAPSPRQSAGLLLEKLLVLLDNTRHTIGLLDTLYFWLRAASSTGPIHSLAASIEHVLNHYLENTLGCTIGVGEDYTALARTATRLAEQSKLKDREDVAVLLSLCTLEREITSNASEIVLLTTDHRVEDTLKKLRSHNGCLAKISIHVTQA</sequence>
<dbReference type="GeneID" id="26099591"/>
<dbReference type="EMBL" id="NCQP01000001">
    <property type="protein sequence ID" value="OWJ55637.1"/>
    <property type="molecule type" value="Genomic_DNA"/>
</dbReference>
<dbReference type="STRING" id="1273541.Pyrde_1249"/>
<keyword evidence="4" id="KW-1185">Reference proteome</keyword>
<evidence type="ECO:0000313" key="4">
    <source>
        <dbReference type="Proteomes" id="UP000196694"/>
    </source>
</evidence>
<organism evidence="1 3">
    <name type="scientific">Pyrodictium delaneyi</name>
    <dbReference type="NCBI Taxonomy" id="1273541"/>
    <lineage>
        <taxon>Archaea</taxon>
        <taxon>Thermoproteota</taxon>
        <taxon>Thermoprotei</taxon>
        <taxon>Desulfurococcales</taxon>
        <taxon>Pyrodictiaceae</taxon>
        <taxon>Pyrodictium</taxon>
    </lineage>
</organism>
<dbReference type="AlphaFoldDB" id="A0A0N7JD61"/>
<gene>
    <name evidence="2" type="ORF">Pdsh_02285</name>
    <name evidence="1" type="ORF">Pyrde_1249</name>
</gene>
<dbReference type="EMBL" id="CP013011">
    <property type="protein sequence ID" value="ALL01297.1"/>
    <property type="molecule type" value="Genomic_DNA"/>
</dbReference>
<evidence type="ECO:0000313" key="2">
    <source>
        <dbReference type="EMBL" id="OWJ55637.1"/>
    </source>
</evidence>
<dbReference type="Proteomes" id="UP000196694">
    <property type="component" value="Unassembled WGS sequence"/>
</dbReference>
<accession>A0A0N7JD61</accession>
<proteinExistence type="predicted"/>
<reference evidence="1 3" key="1">
    <citation type="submission" date="2015-10" db="EMBL/GenBank/DDBJ databases">
        <title>Complete genome sequence of hyperthermophilic archaeon Pyrodictium delaneyi Su06.</title>
        <authorList>
            <person name="Jung J.-H."/>
            <person name="Lin J."/>
            <person name="Holden J.F."/>
            <person name="Park C.-S."/>
        </authorList>
    </citation>
    <scope>NUCLEOTIDE SEQUENCE [LARGE SCALE GENOMIC DNA]</scope>
    <source>
        <strain evidence="1 3">Su06</strain>
    </source>
</reference>